<dbReference type="EMBL" id="MTJL01000033">
    <property type="protein sequence ID" value="OMI01806.1"/>
    <property type="molecule type" value="Genomic_DNA"/>
</dbReference>
<keyword evidence="1" id="KW-0472">Membrane</keyword>
<accession>A0A1R1RGN7</accession>
<dbReference type="AlphaFoldDB" id="A0A1R1RGN7"/>
<dbReference type="SUPFAM" id="SSF48317">
    <property type="entry name" value="Acid phosphatase/Vanadium-dependent haloperoxidase"/>
    <property type="match status" value="1"/>
</dbReference>
<dbReference type="RefSeq" id="WP_076763937.1">
    <property type="nucleotide sequence ID" value="NZ_CP133085.1"/>
</dbReference>
<comment type="caution">
    <text evidence="3">The sequence shown here is derived from an EMBL/GenBank/DDBJ whole genome shotgun (WGS) entry which is preliminary data.</text>
</comment>
<sequence length="203" mass="22870">MNKTIISAAVFMIMAVLIRFQSVQMIDVSISQAVAAVRQPFFTPFFKVMTHLGSSAFLLVLLLVLTLILAVRKKAAVSMYVYLLFFVERMVNEALKEWISRQRPAVDPLVHEPSFSFPSGHSMNAASMYPFIAYILLMHVPFFKTHRTAVLIWTGLFTGLIGASRIYLGVHYTTDVIAGFSLGLALFFIFKKIDENSPLVRQN</sequence>
<dbReference type="Pfam" id="PF01569">
    <property type="entry name" value="PAP2"/>
    <property type="match status" value="1"/>
</dbReference>
<evidence type="ECO:0000256" key="1">
    <source>
        <dbReference type="SAM" id="Phobius"/>
    </source>
</evidence>
<dbReference type="GeneID" id="92790190"/>
<dbReference type="PANTHER" id="PTHR14969:SF13">
    <property type="entry name" value="AT30094P"/>
    <property type="match status" value="1"/>
</dbReference>
<accession>A0A1R1QEP1</accession>
<dbReference type="Proteomes" id="UP000187367">
    <property type="component" value="Unassembled WGS sequence"/>
</dbReference>
<keyword evidence="1" id="KW-0812">Transmembrane</keyword>
<keyword evidence="1" id="KW-1133">Transmembrane helix</keyword>
<feature type="transmembrane region" description="Helical" evidence="1">
    <location>
        <begin position="176"/>
        <end position="193"/>
    </location>
</feature>
<evidence type="ECO:0000313" key="3">
    <source>
        <dbReference type="EMBL" id="OMI01806.1"/>
    </source>
</evidence>
<keyword evidence="4" id="KW-1185">Reference proteome</keyword>
<gene>
    <name evidence="3" type="ORF">BW143_16415</name>
</gene>
<protein>
    <submittedName>
        <fullName evidence="3">Phosphatase PAP2 family protein</fullName>
    </submittedName>
</protein>
<name>A0A1R1RGN7_9BACI</name>
<feature type="domain" description="Phosphatidic acid phosphatase type 2/haloperoxidase" evidence="2">
    <location>
        <begin position="76"/>
        <end position="191"/>
    </location>
</feature>
<dbReference type="InterPro" id="IPR000326">
    <property type="entry name" value="PAP2/HPO"/>
</dbReference>
<dbReference type="PANTHER" id="PTHR14969">
    <property type="entry name" value="SPHINGOSINE-1-PHOSPHATE PHOSPHOHYDROLASE"/>
    <property type="match status" value="1"/>
</dbReference>
<dbReference type="InterPro" id="IPR036938">
    <property type="entry name" value="PAP2/HPO_sf"/>
</dbReference>
<reference evidence="3 4" key="1">
    <citation type="submission" date="2017-01" db="EMBL/GenBank/DDBJ databases">
        <title>Bacillus phylogenomics.</title>
        <authorList>
            <person name="Dunlap C."/>
        </authorList>
    </citation>
    <scope>NUCLEOTIDE SEQUENCE [LARGE SCALE GENOMIC DNA]</scope>
    <source>
        <strain evidence="3 4">NRRL B-41282</strain>
    </source>
</reference>
<evidence type="ECO:0000259" key="2">
    <source>
        <dbReference type="SMART" id="SM00014"/>
    </source>
</evidence>
<dbReference type="Gene3D" id="1.20.144.10">
    <property type="entry name" value="Phosphatidic acid phosphatase type 2/haloperoxidase"/>
    <property type="match status" value="2"/>
</dbReference>
<feature type="transmembrane region" description="Helical" evidence="1">
    <location>
        <begin position="51"/>
        <end position="70"/>
    </location>
</feature>
<dbReference type="SMART" id="SM00014">
    <property type="entry name" value="acidPPc"/>
    <property type="match status" value="1"/>
</dbReference>
<proteinExistence type="predicted"/>
<organism evidence="3 4">
    <name type="scientific">Bacillus swezeyi</name>
    <dbReference type="NCBI Taxonomy" id="1925020"/>
    <lineage>
        <taxon>Bacteria</taxon>
        <taxon>Bacillati</taxon>
        <taxon>Bacillota</taxon>
        <taxon>Bacilli</taxon>
        <taxon>Bacillales</taxon>
        <taxon>Bacillaceae</taxon>
        <taxon>Bacillus</taxon>
    </lineage>
</organism>
<dbReference type="CDD" id="cd03392">
    <property type="entry name" value="PAP2_like_2"/>
    <property type="match status" value="1"/>
</dbReference>
<evidence type="ECO:0000313" key="4">
    <source>
        <dbReference type="Proteomes" id="UP000187367"/>
    </source>
</evidence>